<evidence type="ECO:0000256" key="1">
    <source>
        <dbReference type="ARBA" id="ARBA00000868"/>
    </source>
</evidence>
<evidence type="ECO:0000313" key="14">
    <source>
        <dbReference type="Proteomes" id="UP001473424"/>
    </source>
</evidence>
<evidence type="ECO:0000256" key="7">
    <source>
        <dbReference type="ARBA" id="ARBA00022490"/>
    </source>
</evidence>
<dbReference type="Proteomes" id="UP001473424">
    <property type="component" value="Chromosome"/>
</dbReference>
<proteinExistence type="inferred from homology"/>
<comment type="catalytic activity">
    <reaction evidence="1 11">
        <text>AMP + diphosphate = 5-phospho-alpha-D-ribose 1-diphosphate + adenine</text>
        <dbReference type="Rhea" id="RHEA:16609"/>
        <dbReference type="ChEBI" id="CHEBI:16708"/>
        <dbReference type="ChEBI" id="CHEBI:33019"/>
        <dbReference type="ChEBI" id="CHEBI:58017"/>
        <dbReference type="ChEBI" id="CHEBI:456215"/>
        <dbReference type="EC" id="2.4.2.7"/>
    </reaction>
</comment>
<evidence type="ECO:0000256" key="10">
    <source>
        <dbReference type="ARBA" id="ARBA00022726"/>
    </source>
</evidence>
<comment type="subunit">
    <text evidence="11">Homodimer.</text>
</comment>
<dbReference type="InterPro" id="IPR000836">
    <property type="entry name" value="PRTase_dom"/>
</dbReference>
<comment type="subcellular location">
    <subcellularLocation>
        <location evidence="3 11">Cytoplasm</location>
    </subcellularLocation>
</comment>
<dbReference type="Pfam" id="PF00156">
    <property type="entry name" value="Pribosyltran"/>
    <property type="match status" value="1"/>
</dbReference>
<evidence type="ECO:0000256" key="11">
    <source>
        <dbReference type="HAMAP-Rule" id="MF_00004"/>
    </source>
</evidence>
<feature type="domain" description="Phosphoribosyltransferase" evidence="12">
    <location>
        <begin position="54"/>
        <end position="154"/>
    </location>
</feature>
<dbReference type="NCBIfam" id="NF002636">
    <property type="entry name" value="PRK02304.1-5"/>
    <property type="match status" value="1"/>
</dbReference>
<evidence type="ECO:0000256" key="8">
    <source>
        <dbReference type="ARBA" id="ARBA00022676"/>
    </source>
</evidence>
<keyword evidence="9 11" id="KW-0808">Transferase</keyword>
<dbReference type="SUPFAM" id="SSF53271">
    <property type="entry name" value="PRTase-like"/>
    <property type="match status" value="1"/>
</dbReference>
<organism evidence="13 14">
    <name type="scientific">Spiroplasma ixodetis</name>
    <dbReference type="NCBI Taxonomy" id="2141"/>
    <lineage>
        <taxon>Bacteria</taxon>
        <taxon>Bacillati</taxon>
        <taxon>Mycoplasmatota</taxon>
        <taxon>Mollicutes</taxon>
        <taxon>Entomoplasmatales</taxon>
        <taxon>Spiroplasmataceae</taxon>
        <taxon>Spiroplasma</taxon>
    </lineage>
</organism>
<accession>A0ABM8JN79</accession>
<dbReference type="EMBL" id="AP028955">
    <property type="protein sequence ID" value="BET38802.1"/>
    <property type="molecule type" value="Genomic_DNA"/>
</dbReference>
<reference evidence="14" key="1">
    <citation type="journal article" date="2024" name="FEMS Microbiol. Lett.">
        <title>Genomic insights into Spiroplasma endosymbionts that induce male-killing and protective phenotypes in the pea aphid.</title>
        <authorList>
            <person name="Arai H."/>
            <person name="Legeai F."/>
            <person name="Kageyama D."/>
            <person name="Sugio A."/>
            <person name="Simon J.C."/>
        </authorList>
    </citation>
    <scope>NUCLEOTIDE SEQUENCE [LARGE SCALE GENOMIC DNA]</scope>
    <source>
        <strain evidence="14">sAp269</strain>
    </source>
</reference>
<evidence type="ECO:0000259" key="12">
    <source>
        <dbReference type="Pfam" id="PF00156"/>
    </source>
</evidence>
<dbReference type="EC" id="2.4.2.7" evidence="6 11"/>
<comment type="pathway">
    <text evidence="4 11">Purine metabolism; AMP biosynthesis via salvage pathway; AMP from adenine: step 1/1.</text>
</comment>
<evidence type="ECO:0000256" key="2">
    <source>
        <dbReference type="ARBA" id="ARBA00003968"/>
    </source>
</evidence>
<evidence type="ECO:0000256" key="3">
    <source>
        <dbReference type="ARBA" id="ARBA00004496"/>
    </source>
</evidence>
<sequence length="175" mass="19254">MVAMTKESLKKNIINISDFSIKGIQFKDINPILSNPEAFQSVINFVDFIKKCGATAILAPEARGFIFGAAIAYKLGIKLVLARKKGKLPGKTYKVTYYLEYGTAILEMQQNVLSTKDKVVIIDDLIATSGTINACLNLIKQSNAQSVGIATLISLSEFANKHHFDNIPLLEIIKF</sequence>
<evidence type="ECO:0000256" key="5">
    <source>
        <dbReference type="ARBA" id="ARBA00008391"/>
    </source>
</evidence>
<comment type="function">
    <text evidence="2 11">Catalyzes a salvage reaction resulting in the formation of AMP, that is energically less costly than de novo synthesis.</text>
</comment>
<evidence type="ECO:0000313" key="13">
    <source>
        <dbReference type="EMBL" id="BET38802.1"/>
    </source>
</evidence>
<protein>
    <recommendedName>
        <fullName evidence="6 11">Adenine phosphoribosyltransferase</fullName>
        <shortName evidence="11">APRT</shortName>
        <ecNumber evidence="6 11">2.4.2.7</ecNumber>
    </recommendedName>
</protein>
<dbReference type="GO" id="GO:0016757">
    <property type="term" value="F:glycosyltransferase activity"/>
    <property type="evidence" value="ECO:0007669"/>
    <property type="project" value="UniProtKB-KW"/>
</dbReference>
<keyword evidence="10 11" id="KW-0660">Purine salvage</keyword>
<keyword evidence="14" id="KW-1185">Reference proteome</keyword>
<dbReference type="InterPro" id="IPR050054">
    <property type="entry name" value="UPRTase/APRTase"/>
</dbReference>
<comment type="similarity">
    <text evidence="5 11">Belongs to the purine/pyrimidine phosphoribosyltransferase family.</text>
</comment>
<dbReference type="InterPro" id="IPR005764">
    <property type="entry name" value="Ade_phspho_trans"/>
</dbReference>
<evidence type="ECO:0000256" key="9">
    <source>
        <dbReference type="ARBA" id="ARBA00022679"/>
    </source>
</evidence>
<keyword evidence="7 11" id="KW-0963">Cytoplasm</keyword>
<evidence type="ECO:0000256" key="6">
    <source>
        <dbReference type="ARBA" id="ARBA00011893"/>
    </source>
</evidence>
<dbReference type="InterPro" id="IPR029057">
    <property type="entry name" value="PRTase-like"/>
</dbReference>
<dbReference type="PANTHER" id="PTHR32315">
    <property type="entry name" value="ADENINE PHOSPHORIBOSYLTRANSFERASE"/>
    <property type="match status" value="1"/>
</dbReference>
<name>A0ABM8JN79_9MOLU</name>
<dbReference type="PANTHER" id="PTHR32315:SF3">
    <property type="entry name" value="ADENINE PHOSPHORIBOSYLTRANSFERASE"/>
    <property type="match status" value="1"/>
</dbReference>
<dbReference type="Gene3D" id="3.40.50.2020">
    <property type="match status" value="1"/>
</dbReference>
<dbReference type="HAMAP" id="MF_00004">
    <property type="entry name" value="Aden_phosphoribosyltr"/>
    <property type="match status" value="1"/>
</dbReference>
<gene>
    <name evidence="11" type="primary">apt</name>
    <name evidence="13" type="ORF">SAP269_13910</name>
</gene>
<evidence type="ECO:0000256" key="4">
    <source>
        <dbReference type="ARBA" id="ARBA00004659"/>
    </source>
</evidence>
<dbReference type="CDD" id="cd06223">
    <property type="entry name" value="PRTases_typeI"/>
    <property type="match status" value="1"/>
</dbReference>
<keyword evidence="8 11" id="KW-0328">Glycosyltransferase</keyword>